<dbReference type="STRING" id="2880.D7FJ35"/>
<accession>D7FJ35</accession>
<dbReference type="AlphaFoldDB" id="D7FJ35"/>
<dbReference type="Proteomes" id="UP000002630">
    <property type="component" value="Linkage Group LG18"/>
</dbReference>
<reference evidence="2 3" key="1">
    <citation type="journal article" date="2010" name="Nature">
        <title>The Ectocarpus genome and the independent evolution of multicellularity in brown algae.</title>
        <authorList>
            <person name="Cock J.M."/>
            <person name="Sterck L."/>
            <person name="Rouze P."/>
            <person name="Scornet D."/>
            <person name="Allen A.E."/>
            <person name="Amoutzias G."/>
            <person name="Anthouard V."/>
            <person name="Artiguenave F."/>
            <person name="Aury J.M."/>
            <person name="Badger J.H."/>
            <person name="Beszteri B."/>
            <person name="Billiau K."/>
            <person name="Bonnet E."/>
            <person name="Bothwell J.H."/>
            <person name="Bowler C."/>
            <person name="Boyen C."/>
            <person name="Brownlee C."/>
            <person name="Carrano C.J."/>
            <person name="Charrier B."/>
            <person name="Cho G.Y."/>
            <person name="Coelho S.M."/>
            <person name="Collen J."/>
            <person name="Corre E."/>
            <person name="Da Silva C."/>
            <person name="Delage L."/>
            <person name="Delaroque N."/>
            <person name="Dittami S.M."/>
            <person name="Doulbeau S."/>
            <person name="Elias M."/>
            <person name="Farnham G."/>
            <person name="Gachon C.M."/>
            <person name="Gschloessl B."/>
            <person name="Heesch S."/>
            <person name="Jabbari K."/>
            <person name="Jubin C."/>
            <person name="Kawai H."/>
            <person name="Kimura K."/>
            <person name="Kloareg B."/>
            <person name="Kupper F.C."/>
            <person name="Lang D."/>
            <person name="Le Bail A."/>
            <person name="Leblanc C."/>
            <person name="Lerouge P."/>
            <person name="Lohr M."/>
            <person name="Lopez P.J."/>
            <person name="Martens C."/>
            <person name="Maumus F."/>
            <person name="Michel G."/>
            <person name="Miranda-Saavedra D."/>
            <person name="Morales J."/>
            <person name="Moreau H."/>
            <person name="Motomura T."/>
            <person name="Nagasato C."/>
            <person name="Napoli C.A."/>
            <person name="Nelson D.R."/>
            <person name="Nyvall-Collen P."/>
            <person name="Peters A.F."/>
            <person name="Pommier C."/>
            <person name="Potin P."/>
            <person name="Poulain J."/>
            <person name="Quesneville H."/>
            <person name="Read B."/>
            <person name="Rensing S.A."/>
            <person name="Ritter A."/>
            <person name="Rousvoal S."/>
            <person name="Samanta M."/>
            <person name="Samson G."/>
            <person name="Schroeder D.C."/>
            <person name="Segurens B."/>
            <person name="Strittmatter M."/>
            <person name="Tonon T."/>
            <person name="Tregear J.W."/>
            <person name="Valentin K."/>
            <person name="von Dassow P."/>
            <person name="Yamagishi T."/>
            <person name="Van de Peer Y."/>
            <person name="Wincker P."/>
        </authorList>
    </citation>
    <scope>NUCLEOTIDE SEQUENCE [LARGE SCALE GENOMIC DNA]</scope>
    <source>
        <strain evidence="3">Ec32 / CCAP1310/4</strain>
    </source>
</reference>
<dbReference type="PANTHER" id="PTHR33099">
    <property type="entry name" value="FE2OG DIOXYGENASE DOMAIN-CONTAINING PROTEIN"/>
    <property type="match status" value="1"/>
</dbReference>
<dbReference type="OrthoDB" id="90465at2759"/>
<feature type="compositionally biased region" description="Basic and acidic residues" evidence="1">
    <location>
        <begin position="1"/>
        <end position="12"/>
    </location>
</feature>
<gene>
    <name evidence="2" type="ORF">Esi_0125_0091</name>
</gene>
<dbReference type="EMBL" id="FN647904">
    <property type="protein sequence ID" value="CBJ49074.1"/>
    <property type="molecule type" value="Genomic_DNA"/>
</dbReference>
<keyword evidence="3" id="KW-1185">Reference proteome</keyword>
<evidence type="ECO:0000313" key="3">
    <source>
        <dbReference type="Proteomes" id="UP000002630"/>
    </source>
</evidence>
<feature type="compositionally biased region" description="Polar residues" evidence="1">
    <location>
        <begin position="14"/>
        <end position="25"/>
    </location>
</feature>
<dbReference type="EMBL" id="FN649743">
    <property type="protein sequence ID" value="CBJ49074.1"/>
    <property type="molecule type" value="Genomic_DNA"/>
</dbReference>
<name>D7FJ35_ECTSI</name>
<sequence length="814" mass="87471">MMTRRLRNEVRTSVEGTSGLTTTPKTRPGCLGRSWCSYRPPPDTRGGLWSCATAARDASSPGKTLTGATPADLGGGAAAAVAGTAGRRGRGRRTSTPPSSLPVRCAAFYGGFCEHELQTVTKGVRLCLLYNLVWTTPGPQPVAAVGQSGSAVQLRLSDAVAAWCRPISSCNAAKFIVPLAHEYTKASLSFSGLKGRDRAMADSLRACRDLDLYLVTIVKHENRMPWDDSFDRSCDRRRGTTTVSTSPDGYEGEGYAYGCGGGDGFEDGIYRDHGGYVSDDPEDKEMCELYQTTIAAEDWVDGEDDSECSDLDININGHEVLGYLPLEDPDESAEESDDDDDDGCDSADAKGLDLLFPADTEATERAYQGYTGNCSPTLDFWYQRAALIFWPSSAKMRVELENGPSSALRVARERSSEYGDAGELPLADLAMIVSLAETKREKPHRQGYYYPSAPPPGHVFITDARDTADVLALCSRAGAAALDSSRRLLRLLAGGTSGAVETPGLVSEGVSRGVAALVRAVGWQAIGGDVLRLVEACSLEQAGNVAVLDEKLLSLPRQQQPELEQDVAGVKLLRSKRRSSLRLRTVLMSRLRSKRRSSLCFRTMLAMSCLRSKLCSSLGLSKTALDLGAAAIKTFAEDVLWLAASVNGAGGLEQGFVGAMVMGTRSGNSTQICEGQEKLKAVLESKAVQAAVRGGGGAGSSTDGSQVFWRALVSERLVNLEAQAPPELCWRQPNAVFTKDPQIQHFLRGPESTMIYRGTPGSPFTSLDQARVCSYSFYGVHAKAVARVDGRRALVEITKTVDLHEERVKAHAEV</sequence>
<dbReference type="InParanoid" id="D7FJ35"/>
<dbReference type="PANTHER" id="PTHR33099:SF7">
    <property type="entry name" value="MYND-TYPE DOMAIN-CONTAINING PROTEIN"/>
    <property type="match status" value="1"/>
</dbReference>
<evidence type="ECO:0000256" key="1">
    <source>
        <dbReference type="SAM" id="MobiDB-lite"/>
    </source>
</evidence>
<protein>
    <submittedName>
        <fullName evidence="2">Uncharacterized protein</fullName>
    </submittedName>
</protein>
<feature type="region of interest" description="Disordered" evidence="1">
    <location>
        <begin position="328"/>
        <end position="350"/>
    </location>
</feature>
<feature type="compositionally biased region" description="Acidic residues" evidence="1">
    <location>
        <begin position="328"/>
        <end position="345"/>
    </location>
</feature>
<evidence type="ECO:0000313" key="2">
    <source>
        <dbReference type="EMBL" id="CBJ49074.1"/>
    </source>
</evidence>
<organism evidence="2 3">
    <name type="scientific">Ectocarpus siliculosus</name>
    <name type="common">Brown alga</name>
    <name type="synonym">Conferva siliculosa</name>
    <dbReference type="NCBI Taxonomy" id="2880"/>
    <lineage>
        <taxon>Eukaryota</taxon>
        <taxon>Sar</taxon>
        <taxon>Stramenopiles</taxon>
        <taxon>Ochrophyta</taxon>
        <taxon>PX clade</taxon>
        <taxon>Phaeophyceae</taxon>
        <taxon>Ectocarpales</taxon>
        <taxon>Ectocarpaceae</taxon>
        <taxon>Ectocarpus</taxon>
    </lineage>
</organism>
<feature type="region of interest" description="Disordered" evidence="1">
    <location>
        <begin position="79"/>
        <end position="99"/>
    </location>
</feature>
<proteinExistence type="predicted"/>
<feature type="region of interest" description="Disordered" evidence="1">
    <location>
        <begin position="1"/>
        <end position="26"/>
    </location>
</feature>